<reference evidence="1 2" key="1">
    <citation type="submission" date="2021-01" db="EMBL/GenBank/DDBJ databases">
        <title>Chromosome-level genome assembly of a human fungal pathogen reveals clustering of transcriptionally co-regulated genes.</title>
        <authorList>
            <person name="Voorhies M."/>
            <person name="Cohen S."/>
            <person name="Shea T.P."/>
            <person name="Petrus S."/>
            <person name="Munoz J.F."/>
            <person name="Poplawski S."/>
            <person name="Goldman W.E."/>
            <person name="Michael T."/>
            <person name="Cuomo C.A."/>
            <person name="Sil A."/>
            <person name="Beyhan S."/>
        </authorList>
    </citation>
    <scope>NUCLEOTIDE SEQUENCE [LARGE SCALE GENOMIC DNA]</scope>
    <source>
        <strain evidence="1 2">G184AR</strain>
    </source>
</reference>
<gene>
    <name evidence="1" type="ORF">I7I52_11788</name>
</gene>
<name>A0A8H7YDC9_AJECA</name>
<evidence type="ECO:0000313" key="1">
    <source>
        <dbReference type="EMBL" id="KAG5287873.1"/>
    </source>
</evidence>
<dbReference type="EMBL" id="JAEVHI010000007">
    <property type="protein sequence ID" value="KAG5287873.1"/>
    <property type="molecule type" value="Genomic_DNA"/>
</dbReference>
<sequence>MWITPTVKLPCLHDNISIASPHHIPNNEAGKCRLLAWAMQWLSATGGWRCYLKRFLVSLFDASHFDQI</sequence>
<dbReference type="VEuPathDB" id="FungiDB:I7I52_11788"/>
<proteinExistence type="predicted"/>
<comment type="caution">
    <text evidence="1">The sequence shown here is derived from an EMBL/GenBank/DDBJ whole genome shotgun (WGS) entry which is preliminary data.</text>
</comment>
<dbReference type="Proteomes" id="UP000670092">
    <property type="component" value="Unassembled WGS sequence"/>
</dbReference>
<protein>
    <submittedName>
        <fullName evidence="1">Uncharacterized protein</fullName>
    </submittedName>
</protein>
<dbReference type="AlphaFoldDB" id="A0A8H7YDC9"/>
<accession>A0A8H7YDC9</accession>
<organism evidence="1 2">
    <name type="scientific">Ajellomyces capsulatus</name>
    <name type="common">Darling's disease fungus</name>
    <name type="synonym">Histoplasma capsulatum</name>
    <dbReference type="NCBI Taxonomy" id="5037"/>
    <lineage>
        <taxon>Eukaryota</taxon>
        <taxon>Fungi</taxon>
        <taxon>Dikarya</taxon>
        <taxon>Ascomycota</taxon>
        <taxon>Pezizomycotina</taxon>
        <taxon>Eurotiomycetes</taxon>
        <taxon>Eurotiomycetidae</taxon>
        <taxon>Onygenales</taxon>
        <taxon>Ajellomycetaceae</taxon>
        <taxon>Histoplasma</taxon>
    </lineage>
</organism>
<evidence type="ECO:0000313" key="2">
    <source>
        <dbReference type="Proteomes" id="UP000670092"/>
    </source>
</evidence>